<dbReference type="AlphaFoldDB" id="A0A024THE7"/>
<feature type="coiled-coil region" evidence="1">
    <location>
        <begin position="37"/>
        <end position="64"/>
    </location>
</feature>
<sequence length="128" mass="15046">MRDPVKSIVSKTDINRLRKQRQVKAKKSAPLEQVFVRVKTESKLDKVRQDLADAINRVKRINRHFEDVLIKEFASTDRRLIPNTRSVLQTLNVHLHNCSNLVDNILLKKVKFYLEEKNLPLIKSRGYK</sequence>
<evidence type="ECO:0000256" key="1">
    <source>
        <dbReference type="SAM" id="Coils"/>
    </source>
</evidence>
<protein>
    <submittedName>
        <fullName evidence="2">Uncharacterized protein</fullName>
    </submittedName>
</protein>
<reference evidence="2" key="1">
    <citation type="submission" date="2013-12" db="EMBL/GenBank/DDBJ databases">
        <title>The Genome Sequence of Aphanomyces invadans NJM9701.</title>
        <authorList>
            <consortium name="The Broad Institute Genomics Platform"/>
            <person name="Russ C."/>
            <person name="Tyler B."/>
            <person name="van West P."/>
            <person name="Dieguez-Uribeondo J."/>
            <person name="Young S.K."/>
            <person name="Zeng Q."/>
            <person name="Gargeya S."/>
            <person name="Fitzgerald M."/>
            <person name="Abouelleil A."/>
            <person name="Alvarado L."/>
            <person name="Chapman S.B."/>
            <person name="Gainer-Dewar J."/>
            <person name="Goldberg J."/>
            <person name="Griggs A."/>
            <person name="Gujja S."/>
            <person name="Hansen M."/>
            <person name="Howarth C."/>
            <person name="Imamovic A."/>
            <person name="Ireland A."/>
            <person name="Larimer J."/>
            <person name="McCowan C."/>
            <person name="Murphy C."/>
            <person name="Pearson M."/>
            <person name="Poon T.W."/>
            <person name="Priest M."/>
            <person name="Roberts A."/>
            <person name="Saif S."/>
            <person name="Shea T."/>
            <person name="Sykes S."/>
            <person name="Wortman J."/>
            <person name="Nusbaum C."/>
            <person name="Birren B."/>
        </authorList>
    </citation>
    <scope>NUCLEOTIDE SEQUENCE [LARGE SCALE GENOMIC DNA]</scope>
    <source>
        <strain evidence="2">NJM9701</strain>
    </source>
</reference>
<name>A0A024THE7_9STRA</name>
<dbReference type="EMBL" id="KI913991">
    <property type="protein sequence ID" value="ETV93595.1"/>
    <property type="molecule type" value="Genomic_DNA"/>
</dbReference>
<organism evidence="2">
    <name type="scientific">Aphanomyces invadans</name>
    <dbReference type="NCBI Taxonomy" id="157072"/>
    <lineage>
        <taxon>Eukaryota</taxon>
        <taxon>Sar</taxon>
        <taxon>Stramenopiles</taxon>
        <taxon>Oomycota</taxon>
        <taxon>Saprolegniomycetes</taxon>
        <taxon>Saprolegniales</taxon>
        <taxon>Verrucalvaceae</taxon>
        <taxon>Aphanomyces</taxon>
    </lineage>
</organism>
<evidence type="ECO:0000313" key="2">
    <source>
        <dbReference type="EMBL" id="ETV93595.1"/>
    </source>
</evidence>
<dbReference type="OrthoDB" id="86908at2759"/>
<dbReference type="VEuPathDB" id="FungiDB:H310_12589"/>
<keyword evidence="1" id="KW-0175">Coiled coil</keyword>
<accession>A0A024THE7</accession>
<dbReference type="RefSeq" id="XP_008877937.1">
    <property type="nucleotide sequence ID" value="XM_008879715.1"/>
</dbReference>
<dbReference type="GeneID" id="20089639"/>
<gene>
    <name evidence="2" type="ORF">H310_12589</name>
</gene>
<proteinExistence type="predicted"/>